<reference evidence="1" key="1">
    <citation type="submission" date="2018-07" db="EMBL/GenBank/DDBJ databases">
        <authorList>
            <person name="Ashton P.M."/>
            <person name="Dallman T."/>
            <person name="Nair S."/>
            <person name="De Pinna E."/>
            <person name="Peters T."/>
            <person name="Grant K."/>
        </authorList>
    </citation>
    <scope>NUCLEOTIDE SEQUENCE</scope>
    <source>
        <strain evidence="1">368335</strain>
    </source>
</reference>
<organism evidence="1">
    <name type="scientific">Salmonella enterica subsp. enterica serovar Chester</name>
    <dbReference type="NCBI Taxonomy" id="149386"/>
    <lineage>
        <taxon>Bacteria</taxon>
        <taxon>Pseudomonadati</taxon>
        <taxon>Pseudomonadota</taxon>
        <taxon>Gammaproteobacteria</taxon>
        <taxon>Enterobacterales</taxon>
        <taxon>Enterobacteriaceae</taxon>
        <taxon>Salmonella</taxon>
    </lineage>
</organism>
<sequence length="170" mass="18702">MGQFVPDLSLTSLNMVISLVNHDLQLELQENEVEVSDVKTSNEMDRDTTAVVKIKRPDNRTLQIYYNRLTAERWLNQQPILVKVSGDGFTAHDLIDGINAACGCNLQPDDLTDESFTVGKNAVTLQVSPNSLGYKGQFSVLVFGNDEEAAVVKDNDLIVTADNRVLTFGG</sequence>
<proteinExistence type="predicted"/>
<protein>
    <submittedName>
        <fullName evidence="1">Uncharacterized protein</fullName>
    </submittedName>
</protein>
<dbReference type="AlphaFoldDB" id="A0A635RBX0"/>
<dbReference type="Pfam" id="PF25613">
    <property type="entry name" value="DUF7941"/>
    <property type="match status" value="1"/>
</dbReference>
<dbReference type="EMBL" id="AAMIYH010000027">
    <property type="protein sequence ID" value="EDH8304246.1"/>
    <property type="molecule type" value="Genomic_DNA"/>
</dbReference>
<comment type="caution">
    <text evidence="1">The sequence shown here is derived from an EMBL/GenBank/DDBJ whole genome shotgun (WGS) entry which is preliminary data.</text>
</comment>
<name>A0A635RBX0_SALET</name>
<gene>
    <name evidence="1" type="ORF">CB695_22540</name>
</gene>
<accession>A0A635RBX0</accession>
<dbReference type="InterPro" id="IPR057701">
    <property type="entry name" value="DUF7941"/>
</dbReference>
<evidence type="ECO:0000313" key="1">
    <source>
        <dbReference type="EMBL" id="EDH8304246.1"/>
    </source>
</evidence>